<sequence>MATAPRRYLVMAIRQPGFDAGVIEPHLAYIGQLRAQGRLELSGGFSDGSGGAYVLRAADLAEAQALADADPLHLTGASRLTVFEWNA</sequence>
<dbReference type="OrthoDB" id="8968203at2"/>
<evidence type="ECO:0000256" key="1">
    <source>
        <dbReference type="ARBA" id="ARBA00007689"/>
    </source>
</evidence>
<comment type="similarity">
    <text evidence="1">Belongs to the YciI family.</text>
</comment>
<dbReference type="RefSeq" id="WP_141517215.1">
    <property type="nucleotide sequence ID" value="NZ_VICE01000018.1"/>
</dbReference>
<dbReference type="InterPro" id="IPR005545">
    <property type="entry name" value="YCII"/>
</dbReference>
<dbReference type="Pfam" id="PF03795">
    <property type="entry name" value="YCII"/>
    <property type="match status" value="1"/>
</dbReference>
<accession>A0A508AQ42</accession>
<dbReference type="AlphaFoldDB" id="A0A508AQ42"/>
<dbReference type="Gene3D" id="3.30.70.1060">
    <property type="entry name" value="Dimeric alpha+beta barrel"/>
    <property type="match status" value="1"/>
</dbReference>
<evidence type="ECO:0000259" key="2">
    <source>
        <dbReference type="Pfam" id="PF03795"/>
    </source>
</evidence>
<dbReference type="SUPFAM" id="SSF54909">
    <property type="entry name" value="Dimeric alpha+beta barrel"/>
    <property type="match status" value="1"/>
</dbReference>
<gene>
    <name evidence="3" type="ORF">FKV25_02470</name>
</gene>
<dbReference type="Proteomes" id="UP000318212">
    <property type="component" value="Unassembled WGS sequence"/>
</dbReference>
<dbReference type="EMBL" id="VICE01000018">
    <property type="protein sequence ID" value="TQD51063.1"/>
    <property type="molecule type" value="Genomic_DNA"/>
</dbReference>
<evidence type="ECO:0000313" key="3">
    <source>
        <dbReference type="EMBL" id="TQD51063.1"/>
    </source>
</evidence>
<keyword evidence="4" id="KW-1185">Reference proteome</keyword>
<protein>
    <recommendedName>
        <fullName evidence="2">YCII-related domain-containing protein</fullName>
    </recommendedName>
</protein>
<feature type="domain" description="YCII-related" evidence="2">
    <location>
        <begin position="8"/>
        <end position="86"/>
    </location>
</feature>
<reference evidence="3 4" key="1">
    <citation type="submission" date="2019-06" db="EMBL/GenBank/DDBJ databases">
        <title>Lysobacter alkalisoli sp. nov. isolated from saline soil.</title>
        <authorList>
            <person name="Sun J.-Q."/>
            <person name="Xu L."/>
        </authorList>
    </citation>
    <scope>NUCLEOTIDE SEQUENCE [LARGE SCALE GENOMIC DNA]</scope>
    <source>
        <strain evidence="3 4">JCM 31130</strain>
    </source>
</reference>
<name>A0A508AQ42_9GAMM</name>
<dbReference type="PANTHER" id="PTHR37828">
    <property type="entry name" value="GSR2449 PROTEIN"/>
    <property type="match status" value="1"/>
</dbReference>
<dbReference type="PANTHER" id="PTHR37828:SF1">
    <property type="entry name" value="YCII-RELATED DOMAIN-CONTAINING PROTEIN"/>
    <property type="match status" value="1"/>
</dbReference>
<proteinExistence type="inferred from homology"/>
<comment type="caution">
    <text evidence="3">The sequence shown here is derived from an EMBL/GenBank/DDBJ whole genome shotgun (WGS) entry which is preliminary data.</text>
</comment>
<evidence type="ECO:0000313" key="4">
    <source>
        <dbReference type="Proteomes" id="UP000318212"/>
    </source>
</evidence>
<organism evidence="3 4">
    <name type="scientific">Marilutibacter aestuarii</name>
    <dbReference type="NCBI Taxonomy" id="1706195"/>
    <lineage>
        <taxon>Bacteria</taxon>
        <taxon>Pseudomonadati</taxon>
        <taxon>Pseudomonadota</taxon>
        <taxon>Gammaproteobacteria</taxon>
        <taxon>Lysobacterales</taxon>
        <taxon>Lysobacteraceae</taxon>
        <taxon>Marilutibacter</taxon>
    </lineage>
</organism>
<dbReference type="InterPro" id="IPR011008">
    <property type="entry name" value="Dimeric_a/b-barrel"/>
</dbReference>